<proteinExistence type="predicted"/>
<dbReference type="AlphaFoldDB" id="A0AA40FQS8"/>
<gene>
    <name evidence="2" type="ORF">K0M31_008331</name>
</gene>
<evidence type="ECO:0000313" key="2">
    <source>
        <dbReference type="EMBL" id="KAK1123632.1"/>
    </source>
</evidence>
<evidence type="ECO:0000313" key="3">
    <source>
        <dbReference type="Proteomes" id="UP001177670"/>
    </source>
</evidence>
<dbReference type="Proteomes" id="UP001177670">
    <property type="component" value="Unassembled WGS sequence"/>
</dbReference>
<protein>
    <submittedName>
        <fullName evidence="2">Uncharacterized protein</fullName>
    </submittedName>
</protein>
<evidence type="ECO:0000256" key="1">
    <source>
        <dbReference type="SAM" id="MobiDB-lite"/>
    </source>
</evidence>
<dbReference type="EMBL" id="JAHYIQ010000020">
    <property type="protein sequence ID" value="KAK1123632.1"/>
    <property type="molecule type" value="Genomic_DNA"/>
</dbReference>
<comment type="caution">
    <text evidence="2">The sequence shown here is derived from an EMBL/GenBank/DDBJ whole genome shotgun (WGS) entry which is preliminary data.</text>
</comment>
<sequence>MPGLALGCESRLRPPSNKSLRPATPSRRAVNLAQATRGCRRQHRRAPLLTKETNFPPTTLATFQIKTKLQIGVEMVFRVFFITESDFSGSNSENRASSGATLMQRKLAIG</sequence>
<feature type="region of interest" description="Disordered" evidence="1">
    <location>
        <begin position="1"/>
        <end position="52"/>
    </location>
</feature>
<reference evidence="2" key="1">
    <citation type="submission" date="2021-10" db="EMBL/GenBank/DDBJ databases">
        <title>Melipona bicolor Genome sequencing and assembly.</title>
        <authorList>
            <person name="Araujo N.S."/>
            <person name="Arias M.C."/>
        </authorList>
    </citation>
    <scope>NUCLEOTIDE SEQUENCE</scope>
    <source>
        <strain evidence="2">USP_2M_L1-L4_2017</strain>
        <tissue evidence="2">Whole body</tissue>
    </source>
</reference>
<accession>A0AA40FQS8</accession>
<name>A0AA40FQS8_9HYME</name>
<keyword evidence="3" id="KW-1185">Reference proteome</keyword>
<organism evidence="2 3">
    <name type="scientific">Melipona bicolor</name>
    <dbReference type="NCBI Taxonomy" id="60889"/>
    <lineage>
        <taxon>Eukaryota</taxon>
        <taxon>Metazoa</taxon>
        <taxon>Ecdysozoa</taxon>
        <taxon>Arthropoda</taxon>
        <taxon>Hexapoda</taxon>
        <taxon>Insecta</taxon>
        <taxon>Pterygota</taxon>
        <taxon>Neoptera</taxon>
        <taxon>Endopterygota</taxon>
        <taxon>Hymenoptera</taxon>
        <taxon>Apocrita</taxon>
        <taxon>Aculeata</taxon>
        <taxon>Apoidea</taxon>
        <taxon>Anthophila</taxon>
        <taxon>Apidae</taxon>
        <taxon>Melipona</taxon>
    </lineage>
</organism>